<dbReference type="UniPathway" id="UPA00068">
    <property type="reaction ID" value="UER00107"/>
</dbReference>
<feature type="site" description="Transition state stabilizer" evidence="9">
    <location>
        <position position="226"/>
    </location>
</feature>
<comment type="subcellular location">
    <subcellularLocation>
        <location evidence="9">Cytoplasm</location>
    </subcellularLocation>
</comment>
<dbReference type="EMBL" id="VCIA01000001">
    <property type="protein sequence ID" value="TMN20747.1"/>
    <property type="molecule type" value="Genomic_DNA"/>
</dbReference>
<keyword evidence="7 9" id="KW-0067">ATP-binding</keyword>
<organism evidence="11 12">
    <name type="scientific">Lentibacillus cibarius</name>
    <dbReference type="NCBI Taxonomy" id="2583219"/>
    <lineage>
        <taxon>Bacteria</taxon>
        <taxon>Bacillati</taxon>
        <taxon>Bacillota</taxon>
        <taxon>Bacilli</taxon>
        <taxon>Bacillales</taxon>
        <taxon>Bacillaceae</taxon>
        <taxon>Lentibacillus</taxon>
    </lineage>
</organism>
<comment type="pathway">
    <text evidence="1 9">Amino-acid biosynthesis; L-arginine biosynthesis; N(2)-acetyl-L-ornithine from L-glutamate: step 2/4.</text>
</comment>
<dbReference type="GO" id="GO:0042450">
    <property type="term" value="P:L-arginine biosynthetic process via ornithine"/>
    <property type="evidence" value="ECO:0007669"/>
    <property type="project" value="UniProtKB-UniRule"/>
</dbReference>
<feature type="binding site" evidence="9">
    <location>
        <begin position="52"/>
        <end position="53"/>
    </location>
    <ligand>
        <name>substrate</name>
    </ligand>
</feature>
<gene>
    <name evidence="9 11" type="primary">argB</name>
    <name evidence="11" type="ORF">FFL34_00440</name>
</gene>
<dbReference type="FunFam" id="3.40.1160.10:FF:000004">
    <property type="entry name" value="Acetylglutamate kinase"/>
    <property type="match status" value="1"/>
</dbReference>
<evidence type="ECO:0000256" key="7">
    <source>
        <dbReference type="ARBA" id="ARBA00022840"/>
    </source>
</evidence>
<name>A0A5S3QG15_9BACI</name>
<dbReference type="NCBIfam" id="TIGR00761">
    <property type="entry name" value="argB"/>
    <property type="match status" value="1"/>
</dbReference>
<dbReference type="CDD" id="cd04238">
    <property type="entry name" value="AAK_NAGK-like"/>
    <property type="match status" value="1"/>
</dbReference>
<evidence type="ECO:0000256" key="5">
    <source>
        <dbReference type="ARBA" id="ARBA00022741"/>
    </source>
</evidence>
<dbReference type="InterPro" id="IPR001048">
    <property type="entry name" value="Asp/Glu/Uridylate_kinase"/>
</dbReference>
<comment type="caution">
    <text evidence="11">The sequence shown here is derived from an EMBL/GenBank/DDBJ whole genome shotgun (WGS) entry which is preliminary data.</text>
</comment>
<keyword evidence="3 9" id="KW-0028">Amino-acid biosynthesis</keyword>
<dbReference type="OrthoDB" id="9803155at2"/>
<feature type="domain" description="Aspartate/glutamate/uridylate kinase" evidence="10">
    <location>
        <begin position="14"/>
        <end position="245"/>
    </location>
</feature>
<dbReference type="HAMAP" id="MF_00082">
    <property type="entry name" value="ArgB"/>
    <property type="match status" value="1"/>
</dbReference>
<dbReference type="GO" id="GO:0005524">
    <property type="term" value="F:ATP binding"/>
    <property type="evidence" value="ECO:0007669"/>
    <property type="project" value="UniProtKB-UniRule"/>
</dbReference>
<keyword evidence="4 9" id="KW-0808">Transferase</keyword>
<dbReference type="SUPFAM" id="SSF53633">
    <property type="entry name" value="Carbamate kinase-like"/>
    <property type="match status" value="1"/>
</dbReference>
<accession>A0A5S3QG15</accession>
<dbReference type="GO" id="GO:0005737">
    <property type="term" value="C:cytoplasm"/>
    <property type="evidence" value="ECO:0007669"/>
    <property type="project" value="UniProtKB-SubCell"/>
</dbReference>
<sequence length="282" mass="30321">MVPNLTRGESCLSYIVIKCGGSVLDKLPDTFYKNIVELMEQYHLKPIVVHGGGPVVSNLLQTLDVQTTFVNGMRVTTEEILDVVEMGLSGIVNKKIVREITAQNGRAIGLSGVDNMTLEAEPLASNQKLGYVGQVASVHLTGLNALLDKGIIPVLSPLAVDQQGQRWNINADLAAAAVATTMQASLYMITDVDGVLHQDTLVPKLSAKEAEEMIDSGAIYGGMIPKVQAALNSIEAGVRKVVILNGAEKNSLMDFFIEEKTGTVFESVQRRNKQTVAEEASN</sequence>
<evidence type="ECO:0000256" key="2">
    <source>
        <dbReference type="ARBA" id="ARBA00022571"/>
    </source>
</evidence>
<comment type="function">
    <text evidence="9">Catalyzes the ATP-dependent phosphorylation of N-acetyl-L-glutamate.</text>
</comment>
<keyword evidence="2 9" id="KW-0055">Arginine biosynthesis</keyword>
<evidence type="ECO:0000256" key="6">
    <source>
        <dbReference type="ARBA" id="ARBA00022777"/>
    </source>
</evidence>
<evidence type="ECO:0000259" key="10">
    <source>
        <dbReference type="Pfam" id="PF00696"/>
    </source>
</evidence>
<dbReference type="InterPro" id="IPR037528">
    <property type="entry name" value="ArgB"/>
</dbReference>
<keyword evidence="9" id="KW-0963">Cytoplasm</keyword>
<comment type="catalytic activity">
    <reaction evidence="8 9">
        <text>N-acetyl-L-glutamate + ATP = N-acetyl-L-glutamyl 5-phosphate + ADP</text>
        <dbReference type="Rhea" id="RHEA:14629"/>
        <dbReference type="ChEBI" id="CHEBI:30616"/>
        <dbReference type="ChEBI" id="CHEBI:44337"/>
        <dbReference type="ChEBI" id="CHEBI:57936"/>
        <dbReference type="ChEBI" id="CHEBI:456216"/>
        <dbReference type="EC" id="2.7.2.8"/>
    </reaction>
</comment>
<evidence type="ECO:0000256" key="4">
    <source>
        <dbReference type="ARBA" id="ARBA00022679"/>
    </source>
</evidence>
<dbReference type="EC" id="2.7.2.8" evidence="9"/>
<evidence type="ECO:0000313" key="11">
    <source>
        <dbReference type="EMBL" id="TMN20747.1"/>
    </source>
</evidence>
<dbReference type="Pfam" id="PF00696">
    <property type="entry name" value="AA_kinase"/>
    <property type="match status" value="1"/>
</dbReference>
<dbReference type="PANTHER" id="PTHR23342:SF0">
    <property type="entry name" value="N-ACETYLGLUTAMATE SYNTHASE, MITOCHONDRIAL"/>
    <property type="match status" value="1"/>
</dbReference>
<keyword evidence="5 9" id="KW-0547">Nucleotide-binding</keyword>
<dbReference type="PIRSF" id="PIRSF000728">
    <property type="entry name" value="NAGK"/>
    <property type="match status" value="1"/>
</dbReference>
<evidence type="ECO:0000256" key="8">
    <source>
        <dbReference type="ARBA" id="ARBA00048141"/>
    </source>
</evidence>
<dbReference type="PANTHER" id="PTHR23342">
    <property type="entry name" value="N-ACETYLGLUTAMATE SYNTHASE"/>
    <property type="match status" value="1"/>
</dbReference>
<evidence type="ECO:0000256" key="3">
    <source>
        <dbReference type="ARBA" id="ARBA00022605"/>
    </source>
</evidence>
<feature type="binding site" evidence="9">
    <location>
        <position position="168"/>
    </location>
    <ligand>
        <name>substrate</name>
    </ligand>
</feature>
<dbReference type="AlphaFoldDB" id="A0A5S3QG15"/>
<reference evidence="11 12" key="1">
    <citation type="submission" date="2019-05" db="EMBL/GenBank/DDBJ databases">
        <title>Genomic analysis of Lentibacillus sp. NKC220-2.</title>
        <authorList>
            <person name="Oh Y.J."/>
        </authorList>
    </citation>
    <scope>NUCLEOTIDE SEQUENCE [LARGE SCALE GENOMIC DNA]</scope>
    <source>
        <strain evidence="11 12">NKC220-2</strain>
    </source>
</reference>
<keyword evidence="6 9" id="KW-0418">Kinase</keyword>
<feature type="site" description="Transition state stabilizer" evidence="9">
    <location>
        <position position="18"/>
    </location>
</feature>
<dbReference type="Proteomes" id="UP000306980">
    <property type="component" value="Unassembled WGS sequence"/>
</dbReference>
<evidence type="ECO:0000256" key="9">
    <source>
        <dbReference type="HAMAP-Rule" id="MF_00082"/>
    </source>
</evidence>
<feature type="binding site" evidence="9">
    <location>
        <position position="74"/>
    </location>
    <ligand>
        <name>substrate</name>
    </ligand>
</feature>
<dbReference type="Gene3D" id="3.40.1160.10">
    <property type="entry name" value="Acetylglutamate kinase-like"/>
    <property type="match status" value="1"/>
</dbReference>
<protein>
    <recommendedName>
        <fullName evidence="9">Acetylglutamate kinase</fullName>
        <ecNumber evidence="9">2.7.2.8</ecNumber>
    </recommendedName>
    <alternativeName>
        <fullName evidence="9">N-acetyl-L-glutamate 5-phosphotransferase</fullName>
    </alternativeName>
    <alternativeName>
        <fullName evidence="9">NAG kinase</fullName>
        <shortName evidence="9">NAGK</shortName>
    </alternativeName>
</protein>
<dbReference type="InterPro" id="IPR036393">
    <property type="entry name" value="AceGlu_kinase-like_sf"/>
</dbReference>
<dbReference type="InterPro" id="IPR004662">
    <property type="entry name" value="AcgluKinase_fam"/>
</dbReference>
<evidence type="ECO:0000313" key="12">
    <source>
        <dbReference type="Proteomes" id="UP000306980"/>
    </source>
</evidence>
<comment type="similarity">
    <text evidence="9">Belongs to the acetylglutamate kinase family. ArgB subfamily.</text>
</comment>
<proteinExistence type="inferred from homology"/>
<dbReference type="GO" id="GO:0003991">
    <property type="term" value="F:acetylglutamate kinase activity"/>
    <property type="evidence" value="ECO:0007669"/>
    <property type="project" value="UniProtKB-UniRule"/>
</dbReference>
<evidence type="ECO:0000256" key="1">
    <source>
        <dbReference type="ARBA" id="ARBA00004828"/>
    </source>
</evidence>